<evidence type="ECO:0000256" key="3">
    <source>
        <dbReference type="PROSITE-ProRule" id="PRU00708"/>
    </source>
</evidence>
<keyword evidence="7" id="KW-1185">Reference proteome</keyword>
<feature type="compositionally biased region" description="Low complexity" evidence="4">
    <location>
        <begin position="57"/>
        <end position="70"/>
    </location>
</feature>
<dbReference type="PANTHER" id="PTHR46128:SF211">
    <property type="entry name" value="PENTACOTRIPEPTIDE-REPEAT REGION OF PRORP DOMAIN-CONTAINING PROTEIN"/>
    <property type="match status" value="1"/>
</dbReference>
<dbReference type="Pfam" id="PF13812">
    <property type="entry name" value="PPR_3"/>
    <property type="match status" value="1"/>
</dbReference>
<proteinExistence type="inferred from homology"/>
<gene>
    <name evidence="6" type="ORF">SLS59_007751</name>
</gene>
<feature type="repeat" description="PPR" evidence="3">
    <location>
        <begin position="527"/>
        <end position="561"/>
    </location>
</feature>
<evidence type="ECO:0000256" key="2">
    <source>
        <dbReference type="ARBA" id="ARBA00022737"/>
    </source>
</evidence>
<organism evidence="6 7">
    <name type="scientific">Nothophoma quercina</name>
    <dbReference type="NCBI Taxonomy" id="749835"/>
    <lineage>
        <taxon>Eukaryota</taxon>
        <taxon>Fungi</taxon>
        <taxon>Dikarya</taxon>
        <taxon>Ascomycota</taxon>
        <taxon>Pezizomycotina</taxon>
        <taxon>Dothideomycetes</taxon>
        <taxon>Pleosporomycetidae</taxon>
        <taxon>Pleosporales</taxon>
        <taxon>Pleosporineae</taxon>
        <taxon>Didymellaceae</taxon>
        <taxon>Nothophoma</taxon>
    </lineage>
</organism>
<dbReference type="NCBIfam" id="TIGR00756">
    <property type="entry name" value="PPR"/>
    <property type="match status" value="1"/>
</dbReference>
<evidence type="ECO:0000259" key="5">
    <source>
        <dbReference type="Pfam" id="PF23276"/>
    </source>
</evidence>
<protein>
    <recommendedName>
        <fullName evidence="5">Pentatricopeptide repeat-containing protein-mitochondrial domain-containing protein</fullName>
    </recommendedName>
</protein>
<dbReference type="EMBL" id="JAKIXB020000028">
    <property type="protein sequence ID" value="KAL1596720.1"/>
    <property type="molecule type" value="Genomic_DNA"/>
</dbReference>
<comment type="similarity">
    <text evidence="1">Belongs to the PPR family. P subfamily.</text>
</comment>
<evidence type="ECO:0000313" key="6">
    <source>
        <dbReference type="EMBL" id="KAL1596720.1"/>
    </source>
</evidence>
<evidence type="ECO:0000256" key="4">
    <source>
        <dbReference type="SAM" id="MobiDB-lite"/>
    </source>
</evidence>
<reference evidence="6 7" key="1">
    <citation type="submission" date="2024-02" db="EMBL/GenBank/DDBJ databases">
        <title>De novo assembly and annotation of 12 fungi associated with fruit tree decline syndrome in Ontario, Canada.</title>
        <authorList>
            <person name="Sulman M."/>
            <person name="Ellouze W."/>
            <person name="Ilyukhin E."/>
        </authorList>
    </citation>
    <scope>NUCLEOTIDE SEQUENCE [LARGE SCALE GENOMIC DNA]</scope>
    <source>
        <strain evidence="6 7">M97-236</strain>
    </source>
</reference>
<feature type="repeat" description="PPR" evidence="3">
    <location>
        <begin position="492"/>
        <end position="526"/>
    </location>
</feature>
<dbReference type="InterPro" id="IPR002885">
    <property type="entry name" value="PPR_rpt"/>
</dbReference>
<dbReference type="InterPro" id="IPR057027">
    <property type="entry name" value="TPR_mt"/>
</dbReference>
<dbReference type="Pfam" id="PF23276">
    <property type="entry name" value="TPR_24"/>
    <property type="match status" value="1"/>
</dbReference>
<comment type="caution">
    <text evidence="6">The sequence shown here is derived from an EMBL/GenBank/DDBJ whole genome shotgun (WGS) entry which is preliminary data.</text>
</comment>
<dbReference type="Gene3D" id="1.25.40.10">
    <property type="entry name" value="Tetratricopeptide repeat domain"/>
    <property type="match status" value="3"/>
</dbReference>
<dbReference type="InterPro" id="IPR011990">
    <property type="entry name" value="TPR-like_helical_dom_sf"/>
</dbReference>
<evidence type="ECO:0000313" key="7">
    <source>
        <dbReference type="Proteomes" id="UP001521222"/>
    </source>
</evidence>
<feature type="compositionally biased region" description="Basic residues" evidence="4">
    <location>
        <begin position="79"/>
        <end position="89"/>
    </location>
</feature>
<dbReference type="Proteomes" id="UP001521222">
    <property type="component" value="Unassembled WGS sequence"/>
</dbReference>
<feature type="region of interest" description="Disordered" evidence="4">
    <location>
        <begin position="32"/>
        <end position="93"/>
    </location>
</feature>
<sequence length="622" mass="69238">MPPRSFVNDTLWRCLCPGFPANATTAQLARAAAPTTLRNSQSKRSNPRPQCQKRGYSAAASAPSTTPFFAQPHVPAATSRRHALDRHARRAPEKPALVHLPTHILYEDLRLEGSKGRFEEVMKICNVLVKDRGQRPDQHMYAAILHSFTSSVGGTAGKVRKVLEEMGFWADSAESNGGVKVELDVRGCENALEALAVHPDYLLRAEILAYMKEKWFTLSDRGHNFVVAGVLRERLFEQAIDMLEDMCRKKVRVEDWVFSEAMWLLLEFGEVEEAFYILGLKESISSGNTAGAAYGVKLSNALWGAMLDAAAKYHLHDAARTVWNTQVQPGYLKPPTGTCLSVLSLASRHGDVQLATDVFRLLTEREAIFITHHYELLIATYLKADALSDALSVILIMTDANLKIDSGTCHPLYWYLRNAPPPPPTPTADGKEEQTSMPLHAFTLLQDFEAQGRKVPTAAINCCIQSSIAINRLPDALEIYKALHTVSTSGPNTETFNLLFRGCSQAGRKDLAMFLASEMISLNLKPDRITYDRLILVCEQSGDMDDAIAYLEEMRSQGLRPRRGTYERLIDGLLEKEDERCVAVLRDYKESGELVSKGVEQRVRERFEAVGDSWDKGIVAGL</sequence>
<dbReference type="PROSITE" id="PS51375">
    <property type="entry name" value="PPR"/>
    <property type="match status" value="2"/>
</dbReference>
<dbReference type="PANTHER" id="PTHR46128">
    <property type="entry name" value="MITOCHONDRIAL GROUP I INTRON SPLICING FACTOR CCM1"/>
    <property type="match status" value="1"/>
</dbReference>
<dbReference type="InterPro" id="IPR050872">
    <property type="entry name" value="PPR_P_subfamily"/>
</dbReference>
<keyword evidence="2" id="KW-0677">Repeat</keyword>
<feature type="compositionally biased region" description="Polar residues" evidence="4">
    <location>
        <begin position="40"/>
        <end position="49"/>
    </location>
</feature>
<feature type="domain" description="Pentatricopeptide repeat-containing protein-mitochondrial" evidence="5">
    <location>
        <begin position="337"/>
        <end position="482"/>
    </location>
</feature>
<accession>A0ABR3QX37</accession>
<evidence type="ECO:0000256" key="1">
    <source>
        <dbReference type="ARBA" id="ARBA00007626"/>
    </source>
</evidence>
<name>A0ABR3QX37_9PLEO</name>